<dbReference type="AlphaFoldDB" id="A0A2Z2NZR4"/>
<dbReference type="InterPro" id="IPR036388">
    <property type="entry name" value="WH-like_DNA-bd_sf"/>
</dbReference>
<dbReference type="InterPro" id="IPR005119">
    <property type="entry name" value="LysR_subst-bd"/>
</dbReference>
<dbReference type="PANTHER" id="PTHR30537">
    <property type="entry name" value="HTH-TYPE TRANSCRIPTIONAL REGULATOR"/>
    <property type="match status" value="1"/>
</dbReference>
<dbReference type="PRINTS" id="PR00039">
    <property type="entry name" value="HTHLYSR"/>
</dbReference>
<dbReference type="Gene3D" id="3.40.190.10">
    <property type="entry name" value="Periplasmic binding protein-like II"/>
    <property type="match status" value="2"/>
</dbReference>
<reference evidence="6 7" key="1">
    <citation type="submission" date="2016-12" db="EMBL/GenBank/DDBJ databases">
        <authorList>
            <person name="Song W.-J."/>
            <person name="Kurnit D.M."/>
        </authorList>
    </citation>
    <scope>NUCLEOTIDE SEQUENCE [LARGE SCALE GENOMIC DNA]</scope>
    <source>
        <strain evidence="6 7">IMCC3135</strain>
    </source>
</reference>
<dbReference type="Proteomes" id="UP000250079">
    <property type="component" value="Chromosome"/>
</dbReference>
<comment type="similarity">
    <text evidence="1">Belongs to the LysR transcriptional regulatory family.</text>
</comment>
<dbReference type="KEGG" id="gai:IMCC3135_16175"/>
<dbReference type="PANTHER" id="PTHR30537:SF26">
    <property type="entry name" value="GLYCINE CLEAVAGE SYSTEM TRANSCRIPTIONAL ACTIVATOR"/>
    <property type="match status" value="1"/>
</dbReference>
<dbReference type="InterPro" id="IPR058163">
    <property type="entry name" value="LysR-type_TF_proteobact-type"/>
</dbReference>
<evidence type="ECO:0000256" key="4">
    <source>
        <dbReference type="ARBA" id="ARBA00023163"/>
    </source>
</evidence>
<evidence type="ECO:0000313" key="7">
    <source>
        <dbReference type="Proteomes" id="UP000250079"/>
    </source>
</evidence>
<keyword evidence="2" id="KW-0805">Transcription regulation</keyword>
<evidence type="ECO:0000256" key="1">
    <source>
        <dbReference type="ARBA" id="ARBA00009437"/>
    </source>
</evidence>
<proteinExistence type="inferred from homology"/>
<evidence type="ECO:0000259" key="5">
    <source>
        <dbReference type="PROSITE" id="PS50931"/>
    </source>
</evidence>
<dbReference type="PROSITE" id="PS50931">
    <property type="entry name" value="HTH_LYSR"/>
    <property type="match status" value="1"/>
</dbReference>
<dbReference type="GO" id="GO:0006351">
    <property type="term" value="P:DNA-templated transcription"/>
    <property type="evidence" value="ECO:0007669"/>
    <property type="project" value="TreeGrafter"/>
</dbReference>
<feature type="domain" description="HTH lysR-type" evidence="5">
    <location>
        <begin position="20"/>
        <end position="77"/>
    </location>
</feature>
<dbReference type="OrthoDB" id="9786526at2"/>
<dbReference type="Pfam" id="PF00126">
    <property type="entry name" value="HTH_1"/>
    <property type="match status" value="1"/>
</dbReference>
<keyword evidence="7" id="KW-1185">Reference proteome</keyword>
<protein>
    <submittedName>
        <fullName evidence="6">Glycine cleavage system transcriptional activator</fullName>
    </submittedName>
</protein>
<dbReference type="EMBL" id="CP018632">
    <property type="protein sequence ID" value="ASJ73317.1"/>
    <property type="molecule type" value="Genomic_DNA"/>
</dbReference>
<name>A0A2Z2NZR4_9GAMM</name>
<evidence type="ECO:0000256" key="2">
    <source>
        <dbReference type="ARBA" id="ARBA00023015"/>
    </source>
</evidence>
<dbReference type="GO" id="GO:0003700">
    <property type="term" value="F:DNA-binding transcription factor activity"/>
    <property type="evidence" value="ECO:0007669"/>
    <property type="project" value="InterPro"/>
</dbReference>
<evidence type="ECO:0000313" key="6">
    <source>
        <dbReference type="EMBL" id="ASJ73317.1"/>
    </source>
</evidence>
<dbReference type="InterPro" id="IPR000847">
    <property type="entry name" value="LysR_HTH_N"/>
</dbReference>
<dbReference type="Pfam" id="PF03466">
    <property type="entry name" value="LysR_substrate"/>
    <property type="match status" value="1"/>
</dbReference>
<keyword evidence="4" id="KW-0804">Transcription</keyword>
<dbReference type="GO" id="GO:0043565">
    <property type="term" value="F:sequence-specific DNA binding"/>
    <property type="evidence" value="ECO:0007669"/>
    <property type="project" value="TreeGrafter"/>
</dbReference>
<evidence type="ECO:0000256" key="3">
    <source>
        <dbReference type="ARBA" id="ARBA00023125"/>
    </source>
</evidence>
<keyword evidence="3" id="KW-0238">DNA-binding</keyword>
<organism evidence="6 7">
    <name type="scientific">Granulosicoccus antarcticus IMCC3135</name>
    <dbReference type="NCBI Taxonomy" id="1192854"/>
    <lineage>
        <taxon>Bacteria</taxon>
        <taxon>Pseudomonadati</taxon>
        <taxon>Pseudomonadota</taxon>
        <taxon>Gammaproteobacteria</taxon>
        <taxon>Chromatiales</taxon>
        <taxon>Granulosicoccaceae</taxon>
        <taxon>Granulosicoccus</taxon>
    </lineage>
</organism>
<dbReference type="CDD" id="cd08432">
    <property type="entry name" value="PBP2_GcdR_TrpI_HvrB_AmpR_like"/>
    <property type="match status" value="1"/>
</dbReference>
<accession>A0A2Z2NZR4</accession>
<sequence length="325" mass="35413">MKKLCKLTGEKLLSGSDDLPPMNALRAFEAAGRHLNFRAAADELNVTQGAIAQQVRGLEAALGVRLFERGARGVSFTSMGHGYHQEVSEAFARLRAATLLLRPEEARVTISVTPTFASRWLIPNLSQFTALHPEIDFRILSTERVLSFHSDGIDLAVRQGRAPFGAQLDVDLLFRQSIVAVASPELVASTSLPITKSNLDQLSLLHDTHNLWPDFLKKMGVKSNAKIRRNLHFSQTSLSVEAALAGQGVALVSQFLIARDLKSGQLVQVVDGVYTGVEDFYLLARKAESRPPAVDLVRKWLMSLGDACLELSGSARMTAVASKGQ</sequence>
<gene>
    <name evidence="6" type="primary">gcvA_5</name>
    <name evidence="6" type="ORF">IMCC3135_16175</name>
</gene>
<dbReference type="SUPFAM" id="SSF53850">
    <property type="entry name" value="Periplasmic binding protein-like II"/>
    <property type="match status" value="1"/>
</dbReference>
<dbReference type="Gene3D" id="1.10.10.10">
    <property type="entry name" value="Winged helix-like DNA-binding domain superfamily/Winged helix DNA-binding domain"/>
    <property type="match status" value="1"/>
</dbReference>
<dbReference type="InterPro" id="IPR036390">
    <property type="entry name" value="WH_DNA-bd_sf"/>
</dbReference>
<dbReference type="SUPFAM" id="SSF46785">
    <property type="entry name" value="Winged helix' DNA-binding domain"/>
    <property type="match status" value="1"/>
</dbReference>